<dbReference type="EMBL" id="VSSQ01019257">
    <property type="protein sequence ID" value="MPM63166.1"/>
    <property type="molecule type" value="Genomic_DNA"/>
</dbReference>
<comment type="caution">
    <text evidence="1">The sequence shown here is derived from an EMBL/GenBank/DDBJ whole genome shotgun (WGS) entry which is preliminary data.</text>
</comment>
<proteinExistence type="predicted"/>
<accession>A0A645BDJ4</accession>
<sequence>MPRAAGTADAVDVIFRLVRHVVVDDEVNVVHVDAARRNIRCDQNGRFARAEVAHNVVALALAQVAMQTSACEAARVELLRNGLYAVARVAEDQRQTRRSFLHQVVHGGDFARFRRVDAHLLNGLCRFVALADLNGLRIGQVALRNAVDLFAHRRREEHHLVLAGDVAEDPLDVRQEAEVEHFVRLVENDETNVVELERVLIDQILHAAGCADDDLRAAAQRLNLHIGGLTTIDGDRAHFLMLGEFLKHCRGLQREFARRAKNQRLRFSVVGVDLLDDRNRERRGFARTGLGDADEIATV</sequence>
<reference evidence="1" key="1">
    <citation type="submission" date="2019-08" db="EMBL/GenBank/DDBJ databases">
        <authorList>
            <person name="Kucharzyk K."/>
            <person name="Murdoch R.W."/>
            <person name="Higgins S."/>
            <person name="Loffler F."/>
        </authorList>
    </citation>
    <scope>NUCLEOTIDE SEQUENCE</scope>
</reference>
<organism evidence="1">
    <name type="scientific">bioreactor metagenome</name>
    <dbReference type="NCBI Taxonomy" id="1076179"/>
    <lineage>
        <taxon>unclassified sequences</taxon>
        <taxon>metagenomes</taxon>
        <taxon>ecological metagenomes</taxon>
    </lineage>
</organism>
<evidence type="ECO:0000313" key="1">
    <source>
        <dbReference type="EMBL" id="MPM63166.1"/>
    </source>
</evidence>
<dbReference type="AntiFam" id="ANF00149">
    <property type="entry name" value="Shadow ORF (opposite cshA)"/>
</dbReference>
<protein>
    <submittedName>
        <fullName evidence="1">Uncharacterized protein</fullName>
    </submittedName>
</protein>
<gene>
    <name evidence="1" type="ORF">SDC9_110046</name>
</gene>
<dbReference type="AlphaFoldDB" id="A0A645BDJ4"/>
<name>A0A645BDJ4_9ZZZZ</name>